<dbReference type="Pfam" id="PF00675">
    <property type="entry name" value="Peptidase_M16"/>
    <property type="match status" value="1"/>
</dbReference>
<feature type="region of interest" description="Disordered" evidence="3">
    <location>
        <begin position="254"/>
        <end position="273"/>
    </location>
</feature>
<evidence type="ECO:0000259" key="5">
    <source>
        <dbReference type="Pfam" id="PF05193"/>
    </source>
</evidence>
<sequence length="533" mass="57955">MRIPTHPVRSALAGPSRSPAASTNSLRRLKSTLPPSPVVDLPSSIEPQVTTLPNKIRVITEPAPGHINTVALTIDAGTRYESPRTSGVTHLLDKLAWQSNSKYTADEMALNTAQLGNSLYNIGARDSFFYGASTFPSQLPLAISLLSSNVLHPLLLPEEVENAKLAALYETQVMWSSAKQVLPEIVLQTAYKDNTLGMPSALSEEQAPLLGENELRGYLQDWFRPERMVITGLGMPHEELVELVTEHFEAIKPSASPVLPTPGMERTAQPAARGKTYATVSDATGPVHSEYDALSGLTARYTGGEQFIEKSDEQFTHLAVAFEAPKVSDQDVYVTAVMQQLLLGGSSFSQGGPGKGMYSRLNQNVLNRNYWVDLCQSFHEVFNDSGLFGIRMAVEPGQASRAATILCGQLHALTGPMMAGITEEQLSRAKNMLKSFLVMGTEARMIAAEDLGRQFLTQGFKESAMLMCSKVDAVTKEDVYRVATRIFRPHSRKTPLNAGIGSEEPTIVGIGKNVEGLGDVRSVLRKWDLGGRA</sequence>
<evidence type="ECO:0000313" key="6">
    <source>
        <dbReference type="EMBL" id="KAK1926977.1"/>
    </source>
</evidence>
<dbReference type="Proteomes" id="UP001182556">
    <property type="component" value="Unassembled WGS sequence"/>
</dbReference>
<feature type="domain" description="Peptidase M16 C-terminal" evidence="5">
    <location>
        <begin position="213"/>
        <end position="433"/>
    </location>
</feature>
<comment type="caution">
    <text evidence="6">The sequence shown here is derived from an EMBL/GenBank/DDBJ whole genome shotgun (WGS) entry which is preliminary data.</text>
</comment>
<keyword evidence="7" id="KW-1185">Reference proteome</keyword>
<evidence type="ECO:0000256" key="1">
    <source>
        <dbReference type="ARBA" id="ARBA00002123"/>
    </source>
</evidence>
<dbReference type="GO" id="GO:0046872">
    <property type="term" value="F:metal ion binding"/>
    <property type="evidence" value="ECO:0007669"/>
    <property type="project" value="InterPro"/>
</dbReference>
<organism evidence="6 7">
    <name type="scientific">Papiliotrema laurentii</name>
    <name type="common">Cryptococcus laurentii</name>
    <dbReference type="NCBI Taxonomy" id="5418"/>
    <lineage>
        <taxon>Eukaryota</taxon>
        <taxon>Fungi</taxon>
        <taxon>Dikarya</taxon>
        <taxon>Basidiomycota</taxon>
        <taxon>Agaricomycotina</taxon>
        <taxon>Tremellomycetes</taxon>
        <taxon>Tremellales</taxon>
        <taxon>Rhynchogastremaceae</taxon>
        <taxon>Papiliotrema</taxon>
    </lineage>
</organism>
<dbReference type="AlphaFoldDB" id="A0AAD9L8X3"/>
<protein>
    <submittedName>
        <fullName evidence="6">Metalloenzyme, LuxS/M16 peptidase-like protein</fullName>
    </submittedName>
</protein>
<feature type="domain" description="Peptidase M16 N-terminal" evidence="4">
    <location>
        <begin position="57"/>
        <end position="199"/>
    </location>
</feature>
<comment type="similarity">
    <text evidence="2">Belongs to the peptidase M16 family.</text>
</comment>
<proteinExistence type="inferred from homology"/>
<dbReference type="PANTHER" id="PTHR11851:SF49">
    <property type="entry name" value="MITOCHONDRIAL-PROCESSING PEPTIDASE SUBUNIT ALPHA"/>
    <property type="match status" value="1"/>
</dbReference>
<dbReference type="PANTHER" id="PTHR11851">
    <property type="entry name" value="METALLOPROTEASE"/>
    <property type="match status" value="1"/>
</dbReference>
<feature type="region of interest" description="Disordered" evidence="3">
    <location>
        <begin position="1"/>
        <end position="24"/>
    </location>
</feature>
<evidence type="ECO:0000256" key="3">
    <source>
        <dbReference type="SAM" id="MobiDB-lite"/>
    </source>
</evidence>
<dbReference type="GO" id="GO:0006627">
    <property type="term" value="P:protein processing involved in protein targeting to mitochondrion"/>
    <property type="evidence" value="ECO:0007669"/>
    <property type="project" value="TreeGrafter"/>
</dbReference>
<dbReference type="SUPFAM" id="SSF63411">
    <property type="entry name" value="LuxS/MPP-like metallohydrolase"/>
    <property type="match status" value="2"/>
</dbReference>
<evidence type="ECO:0000259" key="4">
    <source>
        <dbReference type="Pfam" id="PF00675"/>
    </source>
</evidence>
<accession>A0AAD9L8X3</accession>
<comment type="function">
    <text evidence="1">Substrate recognition and binding subunit of the essential mitochondrial processing protease (MPP), which cleaves the mitochondrial sequence off newly imported precursors proteins.</text>
</comment>
<dbReference type="InterPro" id="IPR050361">
    <property type="entry name" value="MPP/UQCRC_Complex"/>
</dbReference>
<dbReference type="InterPro" id="IPR011765">
    <property type="entry name" value="Pept_M16_N"/>
</dbReference>
<dbReference type="InterPro" id="IPR011249">
    <property type="entry name" value="Metalloenz_LuxS/M16"/>
</dbReference>
<dbReference type="GO" id="GO:0005739">
    <property type="term" value="C:mitochondrion"/>
    <property type="evidence" value="ECO:0007669"/>
    <property type="project" value="TreeGrafter"/>
</dbReference>
<evidence type="ECO:0000256" key="2">
    <source>
        <dbReference type="ARBA" id="ARBA00007261"/>
    </source>
</evidence>
<reference evidence="6" key="1">
    <citation type="submission" date="2023-02" db="EMBL/GenBank/DDBJ databases">
        <title>Identification and recombinant expression of a fungal hydrolase from Papiliotrema laurentii that hydrolyzes apple cutin and clears colloidal polyester polyurethane.</title>
        <authorList>
            <consortium name="DOE Joint Genome Institute"/>
            <person name="Roman V.A."/>
            <person name="Bojanowski C."/>
            <person name="Crable B.R."/>
            <person name="Wagner D.N."/>
            <person name="Hung C.S."/>
            <person name="Nadeau L.J."/>
            <person name="Schratz L."/>
            <person name="Haridas S."/>
            <person name="Pangilinan J."/>
            <person name="Lipzen A."/>
            <person name="Na H."/>
            <person name="Yan M."/>
            <person name="Ng V."/>
            <person name="Grigoriev I.V."/>
            <person name="Spatafora J.W."/>
            <person name="Barlow D."/>
            <person name="Biffinger J."/>
            <person name="Kelley-Loughnane N."/>
            <person name="Varaljay V.A."/>
            <person name="Crookes-Goodson W.J."/>
        </authorList>
    </citation>
    <scope>NUCLEOTIDE SEQUENCE</scope>
    <source>
        <strain evidence="6">5307AH</strain>
    </source>
</reference>
<dbReference type="InterPro" id="IPR007863">
    <property type="entry name" value="Peptidase_M16_C"/>
</dbReference>
<dbReference type="Gene3D" id="3.30.830.10">
    <property type="entry name" value="Metalloenzyme, LuxS/M16 peptidase-like"/>
    <property type="match status" value="2"/>
</dbReference>
<dbReference type="EMBL" id="JAODAN010000001">
    <property type="protein sequence ID" value="KAK1926977.1"/>
    <property type="molecule type" value="Genomic_DNA"/>
</dbReference>
<gene>
    <name evidence="6" type="ORF">DB88DRAFT_476265</name>
</gene>
<dbReference type="Pfam" id="PF05193">
    <property type="entry name" value="Peptidase_M16_C"/>
    <property type="match status" value="1"/>
</dbReference>
<evidence type="ECO:0000313" key="7">
    <source>
        <dbReference type="Proteomes" id="UP001182556"/>
    </source>
</evidence>
<name>A0AAD9L8X3_PAPLA</name>